<dbReference type="RefSeq" id="WP_182575973.1">
    <property type="nucleotide sequence ID" value="NZ_JACJHY010000046.1"/>
</dbReference>
<dbReference type="InterPro" id="IPR041920">
    <property type="entry name" value="ROS/MUCR_sf"/>
</dbReference>
<proteinExistence type="inferred from homology"/>
<comment type="caution">
    <text evidence="3">The sequence shown here is derived from an EMBL/GenBank/DDBJ whole genome shotgun (WGS) entry which is preliminary data.</text>
</comment>
<organism evidence="3 4">
    <name type="scientific">Aminobacter ciceronei</name>
    <dbReference type="NCBI Taxonomy" id="150723"/>
    <lineage>
        <taxon>Bacteria</taxon>
        <taxon>Pseudomonadati</taxon>
        <taxon>Pseudomonadota</taxon>
        <taxon>Alphaproteobacteria</taxon>
        <taxon>Hyphomicrobiales</taxon>
        <taxon>Phyllobacteriaceae</taxon>
        <taxon>Aminobacter</taxon>
    </lineage>
</organism>
<comment type="similarity">
    <text evidence="1">Belongs to the ros/MucR family.</text>
</comment>
<sequence length="155" mass="16732">MSDKIAETTLLLPLTADIVAAYVSNNPVPATELADLINQVHHSVQALSAGSSTEPAGPTEVQKPAVPIKKSVTPDYMISLEDGQKYKSIKRHLMSKYGMTPADYRAKWGLPNDYPMVAPNYSAARSELAKQLGLGRKPTKNKKAPAKASRTAKSK</sequence>
<evidence type="ECO:0000313" key="4">
    <source>
        <dbReference type="Proteomes" id="UP000587524"/>
    </source>
</evidence>
<feature type="compositionally biased region" description="Basic residues" evidence="2">
    <location>
        <begin position="137"/>
        <end position="155"/>
    </location>
</feature>
<evidence type="ECO:0000313" key="3">
    <source>
        <dbReference type="EMBL" id="MBA9024048.1"/>
    </source>
</evidence>
<dbReference type="Gene3D" id="1.10.10.1550">
    <property type="entry name" value="ROS/MUCR transcriptional regulator protein"/>
    <property type="match status" value="1"/>
</dbReference>
<dbReference type="EMBL" id="JACJHZ010000046">
    <property type="protein sequence ID" value="MBA9024048.1"/>
    <property type="molecule type" value="Genomic_DNA"/>
</dbReference>
<evidence type="ECO:0000256" key="1">
    <source>
        <dbReference type="ARBA" id="ARBA00007031"/>
    </source>
</evidence>
<dbReference type="Proteomes" id="UP000587524">
    <property type="component" value="Unassembled WGS sequence"/>
</dbReference>
<protein>
    <submittedName>
        <fullName evidence="3">Transcriptional regulator</fullName>
    </submittedName>
</protein>
<evidence type="ECO:0000256" key="2">
    <source>
        <dbReference type="SAM" id="MobiDB-lite"/>
    </source>
</evidence>
<gene>
    <name evidence="3" type="ORF">HNQ97_006083</name>
</gene>
<keyword evidence="4" id="KW-1185">Reference proteome</keyword>
<name>A0ABR6CG76_9HYPH</name>
<accession>A0ABR6CG76</accession>
<feature type="region of interest" description="Disordered" evidence="2">
    <location>
        <begin position="131"/>
        <end position="155"/>
    </location>
</feature>
<dbReference type="InterPro" id="IPR008807">
    <property type="entry name" value="ROS_MUCR"/>
</dbReference>
<reference evidence="3 4" key="1">
    <citation type="submission" date="2020-08" db="EMBL/GenBank/DDBJ databases">
        <title>Genomic Encyclopedia of Type Strains, Phase IV (KMG-IV): sequencing the most valuable type-strain genomes for metagenomic binning, comparative biology and taxonomic classification.</title>
        <authorList>
            <person name="Goeker M."/>
        </authorList>
    </citation>
    <scope>NUCLEOTIDE SEQUENCE [LARGE SCALE GENOMIC DNA]</scope>
    <source>
        <strain evidence="3 4">DSM 17455</strain>
    </source>
</reference>
<dbReference type="Pfam" id="PF05443">
    <property type="entry name" value="ROS_MUCR"/>
    <property type="match status" value="1"/>
</dbReference>